<dbReference type="PROSITE" id="PS50283">
    <property type="entry name" value="NA_SOLUT_SYMP_3"/>
    <property type="match status" value="1"/>
</dbReference>
<dbReference type="InterPro" id="IPR050277">
    <property type="entry name" value="Sodium:Solute_Symporter"/>
</dbReference>
<comment type="caution">
    <text evidence="13">The sequence shown here is derived from an EMBL/GenBank/DDBJ whole genome shotgun (WGS) entry which is preliminary data.</text>
</comment>
<comment type="similarity">
    <text evidence="2">Belongs to the sodium:solute symporter (SSF) (TC 2.A.21) family.</text>
</comment>
<keyword evidence="8" id="KW-0915">Sodium</keyword>
<feature type="transmembrane region" description="Helical" evidence="12">
    <location>
        <begin position="6"/>
        <end position="22"/>
    </location>
</feature>
<evidence type="ECO:0000256" key="7">
    <source>
        <dbReference type="ARBA" id="ARBA00022989"/>
    </source>
</evidence>
<reference evidence="13" key="1">
    <citation type="journal article" date="2015" name="Nature">
        <title>Complex archaea that bridge the gap between prokaryotes and eukaryotes.</title>
        <authorList>
            <person name="Spang A."/>
            <person name="Saw J.H."/>
            <person name="Jorgensen S.L."/>
            <person name="Zaremba-Niedzwiedzka K."/>
            <person name="Martijn J."/>
            <person name="Lind A.E."/>
            <person name="van Eijk R."/>
            <person name="Schleper C."/>
            <person name="Guy L."/>
            <person name="Ettema T.J."/>
        </authorList>
    </citation>
    <scope>NUCLEOTIDE SEQUENCE</scope>
</reference>
<dbReference type="EMBL" id="LAZR01053522">
    <property type="protein sequence ID" value="KKK80569.1"/>
    <property type="molecule type" value="Genomic_DNA"/>
</dbReference>
<dbReference type="AlphaFoldDB" id="A0A0F9AQ34"/>
<keyword evidence="6" id="KW-0769">Symport</keyword>
<dbReference type="GO" id="GO:0005886">
    <property type="term" value="C:plasma membrane"/>
    <property type="evidence" value="ECO:0007669"/>
    <property type="project" value="UniProtKB-SubCell"/>
</dbReference>
<evidence type="ECO:0000256" key="5">
    <source>
        <dbReference type="ARBA" id="ARBA00022692"/>
    </source>
</evidence>
<gene>
    <name evidence="13" type="ORF">LCGC14_2822190</name>
</gene>
<evidence type="ECO:0000256" key="3">
    <source>
        <dbReference type="ARBA" id="ARBA00022448"/>
    </source>
</evidence>
<keyword evidence="11" id="KW-0739">Sodium transport</keyword>
<evidence type="ECO:0008006" key="14">
    <source>
        <dbReference type="Google" id="ProtNLM"/>
    </source>
</evidence>
<keyword evidence="7 12" id="KW-1133">Transmembrane helix</keyword>
<evidence type="ECO:0000256" key="4">
    <source>
        <dbReference type="ARBA" id="ARBA00022475"/>
    </source>
</evidence>
<protein>
    <recommendedName>
        <fullName evidence="14">Sodium/proline symporter</fullName>
    </recommendedName>
</protein>
<keyword evidence="5 12" id="KW-0812">Transmembrane</keyword>
<keyword evidence="10 12" id="KW-0472">Membrane</keyword>
<evidence type="ECO:0000313" key="13">
    <source>
        <dbReference type="EMBL" id="KKK80569.1"/>
    </source>
</evidence>
<feature type="transmembrane region" description="Helical" evidence="12">
    <location>
        <begin position="124"/>
        <end position="149"/>
    </location>
</feature>
<keyword evidence="9" id="KW-0406">Ion transport</keyword>
<evidence type="ECO:0000256" key="11">
    <source>
        <dbReference type="ARBA" id="ARBA00023201"/>
    </source>
</evidence>
<feature type="transmembrane region" description="Helical" evidence="12">
    <location>
        <begin position="72"/>
        <end position="92"/>
    </location>
</feature>
<evidence type="ECO:0000256" key="9">
    <source>
        <dbReference type="ARBA" id="ARBA00023065"/>
    </source>
</evidence>
<dbReference type="PANTHER" id="PTHR48086:SF3">
    <property type="entry name" value="SODIUM_PROLINE SYMPORTER"/>
    <property type="match status" value="1"/>
</dbReference>
<dbReference type="GO" id="GO:0015293">
    <property type="term" value="F:symporter activity"/>
    <property type="evidence" value="ECO:0007669"/>
    <property type="project" value="UniProtKB-KW"/>
</dbReference>
<feature type="transmembrane region" description="Helical" evidence="12">
    <location>
        <begin position="155"/>
        <end position="177"/>
    </location>
</feature>
<evidence type="ECO:0000256" key="12">
    <source>
        <dbReference type="SAM" id="Phobius"/>
    </source>
</evidence>
<keyword evidence="4" id="KW-1003">Cell membrane</keyword>
<name>A0A0F9AQ34_9ZZZZ</name>
<evidence type="ECO:0000256" key="8">
    <source>
        <dbReference type="ARBA" id="ARBA00023053"/>
    </source>
</evidence>
<accession>A0A0F9AQ34</accession>
<feature type="transmembrane region" description="Helical" evidence="12">
    <location>
        <begin position="189"/>
        <end position="213"/>
    </location>
</feature>
<feature type="transmembrane region" description="Helical" evidence="12">
    <location>
        <begin position="233"/>
        <end position="251"/>
    </location>
</feature>
<proteinExistence type="inferred from homology"/>
<dbReference type="Gene3D" id="1.20.1730.10">
    <property type="entry name" value="Sodium/glucose cotransporter"/>
    <property type="match status" value="1"/>
</dbReference>
<dbReference type="PANTHER" id="PTHR48086">
    <property type="entry name" value="SODIUM/PROLINE SYMPORTER-RELATED"/>
    <property type="match status" value="1"/>
</dbReference>
<feature type="non-terminal residue" evidence="13">
    <location>
        <position position="301"/>
    </location>
</feature>
<dbReference type="InterPro" id="IPR001734">
    <property type="entry name" value="Na/solute_symporter"/>
</dbReference>
<keyword evidence="3" id="KW-0813">Transport</keyword>
<dbReference type="GO" id="GO:0006814">
    <property type="term" value="P:sodium ion transport"/>
    <property type="evidence" value="ECO:0007669"/>
    <property type="project" value="UniProtKB-KW"/>
</dbReference>
<organism evidence="13">
    <name type="scientific">marine sediment metagenome</name>
    <dbReference type="NCBI Taxonomy" id="412755"/>
    <lineage>
        <taxon>unclassified sequences</taxon>
        <taxon>metagenomes</taxon>
        <taxon>ecological metagenomes</taxon>
    </lineage>
</organism>
<evidence type="ECO:0000256" key="10">
    <source>
        <dbReference type="ARBA" id="ARBA00023136"/>
    </source>
</evidence>
<feature type="transmembrane region" description="Helical" evidence="12">
    <location>
        <begin position="272"/>
        <end position="296"/>
    </location>
</feature>
<dbReference type="Pfam" id="PF00474">
    <property type="entry name" value="SSF"/>
    <property type="match status" value="1"/>
</dbReference>
<sequence length="301" mass="33454">MKLLEISTFVIYFTAIIFLALFTSKKQKSDTSFVLGNRSLNFWLTALSAHASDMSSWLFMAYPMLIFTTGLFNIWAAIGLTFCMFLNWQFIAPKIRSATEKMNNLTMFSYFESRVKDGSGIIKTISALLSFVFYIIYITSGLVAMGLLVESLFGLSYTMGISIGLLIVVFYVFLGGYTTVAWIDLFQGFFLLGVILYIPVILIGKIGGFAPVMQAIKLQNLSTSLFPSFSTKTFLEIIFIALGWGLGYLGQPHIITKFMGIKNVLDMPKAKWVGISWQALALCGATLLGIIGIYIFPNGLQ</sequence>
<comment type="subcellular location">
    <subcellularLocation>
        <location evidence="1">Cell membrane</location>
        <topology evidence="1">Multi-pass membrane protein</topology>
    </subcellularLocation>
</comment>
<evidence type="ECO:0000256" key="2">
    <source>
        <dbReference type="ARBA" id="ARBA00006434"/>
    </source>
</evidence>
<dbReference type="InterPro" id="IPR038377">
    <property type="entry name" value="Na/Glc_symporter_sf"/>
</dbReference>
<evidence type="ECO:0000256" key="6">
    <source>
        <dbReference type="ARBA" id="ARBA00022847"/>
    </source>
</evidence>
<evidence type="ECO:0000256" key="1">
    <source>
        <dbReference type="ARBA" id="ARBA00004651"/>
    </source>
</evidence>